<dbReference type="InterPro" id="IPR046341">
    <property type="entry name" value="SET_dom_sf"/>
</dbReference>
<dbReference type="PROSITE" id="PS50280">
    <property type="entry name" value="SET"/>
    <property type="match status" value="1"/>
</dbReference>
<dbReference type="InterPro" id="IPR001214">
    <property type="entry name" value="SET_dom"/>
</dbReference>
<dbReference type="Pfam" id="PF00856">
    <property type="entry name" value="SET"/>
    <property type="match status" value="1"/>
</dbReference>
<dbReference type="Gene3D" id="2.170.270.10">
    <property type="entry name" value="SET domain"/>
    <property type="match status" value="1"/>
</dbReference>
<organism evidence="2">
    <name type="scientific">hydrothermal vent metagenome</name>
    <dbReference type="NCBI Taxonomy" id="652676"/>
    <lineage>
        <taxon>unclassified sequences</taxon>
        <taxon>metagenomes</taxon>
        <taxon>ecological metagenomes</taxon>
    </lineage>
</organism>
<proteinExistence type="predicted"/>
<dbReference type="AlphaFoldDB" id="A0A3B0X9E9"/>
<feature type="domain" description="SET" evidence="1">
    <location>
        <begin position="4"/>
        <end position="96"/>
    </location>
</feature>
<dbReference type="SUPFAM" id="SSF82199">
    <property type="entry name" value="SET domain"/>
    <property type="match status" value="1"/>
</dbReference>
<protein>
    <recommendedName>
        <fullName evidence="1">SET domain-containing protein</fullName>
    </recommendedName>
</protein>
<evidence type="ECO:0000259" key="1">
    <source>
        <dbReference type="PROSITE" id="PS50280"/>
    </source>
</evidence>
<evidence type="ECO:0000313" key="2">
    <source>
        <dbReference type="EMBL" id="VAW60092.1"/>
    </source>
</evidence>
<accession>A0A3B0X9E9</accession>
<dbReference type="EMBL" id="UOFG01000108">
    <property type="protein sequence ID" value="VAW60092.1"/>
    <property type="molecule type" value="Genomic_DNA"/>
</dbReference>
<sequence>MKKMIYEVKQSGIHGKGLFATCKIKKGDIIGHIKYNPADEDGIYVLWIDDKTGIRVDCDLKYINHNTKPNACYCDDLDVVALKNISKGEEITHDYGDDWA</sequence>
<reference evidence="2" key="1">
    <citation type="submission" date="2018-06" db="EMBL/GenBank/DDBJ databases">
        <authorList>
            <person name="Zhirakovskaya E."/>
        </authorList>
    </citation>
    <scope>NUCLEOTIDE SEQUENCE</scope>
</reference>
<gene>
    <name evidence="2" type="ORF">MNBD_GAMMA11-1179</name>
</gene>
<name>A0A3B0X9E9_9ZZZZ</name>
<dbReference type="CDD" id="cd08161">
    <property type="entry name" value="SET"/>
    <property type="match status" value="1"/>
</dbReference>